<evidence type="ECO:0000313" key="2">
    <source>
        <dbReference type="Proteomes" id="UP000572051"/>
    </source>
</evidence>
<name>A0A7Z0ENT8_9ACTN</name>
<organism evidence="1 2">
    <name type="scientific">Nocardiopsis aegyptia</name>
    <dbReference type="NCBI Taxonomy" id="220378"/>
    <lineage>
        <taxon>Bacteria</taxon>
        <taxon>Bacillati</taxon>
        <taxon>Actinomycetota</taxon>
        <taxon>Actinomycetes</taxon>
        <taxon>Streptosporangiales</taxon>
        <taxon>Nocardiopsidaceae</taxon>
        <taxon>Nocardiopsis</taxon>
    </lineage>
</organism>
<dbReference type="EMBL" id="JACCFS010000001">
    <property type="protein sequence ID" value="NYJ35542.1"/>
    <property type="molecule type" value="Genomic_DNA"/>
</dbReference>
<dbReference type="AlphaFoldDB" id="A0A7Z0ENT8"/>
<dbReference type="Proteomes" id="UP000572051">
    <property type="component" value="Unassembled WGS sequence"/>
</dbReference>
<gene>
    <name evidence="1" type="ORF">HNR10_003423</name>
</gene>
<protein>
    <submittedName>
        <fullName evidence="1">Uncharacterized protein</fullName>
    </submittedName>
</protein>
<keyword evidence="2" id="KW-1185">Reference proteome</keyword>
<proteinExistence type="predicted"/>
<reference evidence="1 2" key="1">
    <citation type="submission" date="2020-07" db="EMBL/GenBank/DDBJ databases">
        <title>Sequencing the genomes of 1000 actinobacteria strains.</title>
        <authorList>
            <person name="Klenk H.-P."/>
        </authorList>
    </citation>
    <scope>NUCLEOTIDE SEQUENCE [LARGE SCALE GENOMIC DNA]</scope>
    <source>
        <strain evidence="1 2">DSM 44442</strain>
    </source>
</reference>
<evidence type="ECO:0000313" key="1">
    <source>
        <dbReference type="EMBL" id="NYJ35542.1"/>
    </source>
</evidence>
<comment type="caution">
    <text evidence="1">The sequence shown here is derived from an EMBL/GenBank/DDBJ whole genome shotgun (WGS) entry which is preliminary data.</text>
</comment>
<sequence length="144" mass="16073">MGHRHPSQLKNPDIAHARARWLLRAELAGCEECRSEGDRDALADLAEDGVFDSLLTGFILARVPQWFTPGHPQTYPATAHGLAPVDERDFWHSPTQDCLRVCTVDKRGKDVDTRPALRALRLMPSVHRTLVLDDVIDGLSESEV</sequence>
<dbReference type="RefSeq" id="WP_179824764.1">
    <property type="nucleotide sequence ID" value="NZ_JACCFS010000001.1"/>
</dbReference>
<accession>A0A7Z0ENT8</accession>